<protein>
    <submittedName>
        <fullName evidence="4">Regulator of chromosome condensation, putative</fullName>
    </submittedName>
</protein>
<dbReference type="PRINTS" id="PR00633">
    <property type="entry name" value="RCCNDNSATION"/>
</dbReference>
<dbReference type="VEuPathDB" id="TriTrypDB:TEOVI_000686300"/>
<organism evidence="4 5">
    <name type="scientific">Trypanosoma equiperdum</name>
    <dbReference type="NCBI Taxonomy" id="5694"/>
    <lineage>
        <taxon>Eukaryota</taxon>
        <taxon>Discoba</taxon>
        <taxon>Euglenozoa</taxon>
        <taxon>Kinetoplastea</taxon>
        <taxon>Metakinetoplastina</taxon>
        <taxon>Trypanosomatida</taxon>
        <taxon>Trypanosomatidae</taxon>
        <taxon>Trypanosoma</taxon>
    </lineage>
</organism>
<name>A0A1G4I656_TRYEQ</name>
<proteinExistence type="predicted"/>
<feature type="repeat" description="RCC1" evidence="2">
    <location>
        <begin position="274"/>
        <end position="324"/>
    </location>
</feature>
<evidence type="ECO:0000313" key="5">
    <source>
        <dbReference type="Proteomes" id="UP000195570"/>
    </source>
</evidence>
<dbReference type="RefSeq" id="XP_067078579.1">
    <property type="nucleotide sequence ID" value="XM_067222478.1"/>
</dbReference>
<gene>
    <name evidence="4" type="ORF">TEOVI_000686300</name>
</gene>
<dbReference type="Pfam" id="PF25390">
    <property type="entry name" value="WD40_RLD"/>
    <property type="match status" value="1"/>
</dbReference>
<dbReference type="SUPFAM" id="SSF50985">
    <property type="entry name" value="RCC1/BLIP-II"/>
    <property type="match status" value="3"/>
</dbReference>
<evidence type="ECO:0000256" key="1">
    <source>
        <dbReference type="ARBA" id="ARBA00022737"/>
    </source>
</evidence>
<dbReference type="PROSITE" id="PS50012">
    <property type="entry name" value="RCC1_3"/>
    <property type="match status" value="8"/>
</dbReference>
<dbReference type="InterPro" id="IPR058923">
    <property type="entry name" value="RCC1-like_dom"/>
</dbReference>
<dbReference type="EMBL" id="CZPT02000704">
    <property type="protein sequence ID" value="SCU67235.1"/>
    <property type="molecule type" value="Genomic_DNA"/>
</dbReference>
<accession>A0A1G4I656</accession>
<dbReference type="GeneID" id="92380797"/>
<keyword evidence="5" id="KW-1185">Reference proteome</keyword>
<comment type="caution">
    <text evidence="4">The sequence shown here is derived from an EMBL/GenBank/DDBJ whole genome shotgun (WGS) entry which is preliminary data.</text>
</comment>
<feature type="repeat" description="RCC1" evidence="2">
    <location>
        <begin position="707"/>
        <end position="753"/>
    </location>
</feature>
<evidence type="ECO:0000256" key="2">
    <source>
        <dbReference type="PROSITE-ProRule" id="PRU00235"/>
    </source>
</evidence>
<dbReference type="InterPro" id="IPR009091">
    <property type="entry name" value="RCC1/BLIP-II"/>
</dbReference>
<dbReference type="Proteomes" id="UP000195570">
    <property type="component" value="Unassembled WGS sequence"/>
</dbReference>
<keyword evidence="1" id="KW-0677">Repeat</keyword>
<dbReference type="InterPro" id="IPR000408">
    <property type="entry name" value="Reg_chr_condens"/>
</dbReference>
<feature type="repeat" description="RCC1" evidence="2">
    <location>
        <begin position="657"/>
        <end position="706"/>
    </location>
</feature>
<feature type="repeat" description="RCC1" evidence="2">
    <location>
        <begin position="533"/>
        <end position="588"/>
    </location>
</feature>
<feature type="repeat" description="RCC1" evidence="2">
    <location>
        <begin position="589"/>
        <end position="656"/>
    </location>
</feature>
<feature type="repeat" description="RCC1" evidence="2">
    <location>
        <begin position="471"/>
        <end position="532"/>
    </location>
</feature>
<evidence type="ECO:0000259" key="3">
    <source>
        <dbReference type="Pfam" id="PF25390"/>
    </source>
</evidence>
<dbReference type="InterPro" id="IPR051210">
    <property type="entry name" value="Ub_ligase/GEF_domain"/>
</dbReference>
<reference evidence="4" key="1">
    <citation type="submission" date="2016-09" db="EMBL/GenBank/DDBJ databases">
        <authorList>
            <person name="Hebert L."/>
            <person name="Moumen B."/>
        </authorList>
    </citation>
    <scope>NUCLEOTIDE SEQUENCE [LARGE SCALE GENOMIC DNA]</scope>
    <source>
        <strain evidence="4">OVI</strain>
    </source>
</reference>
<dbReference type="AlphaFoldDB" id="A0A1G4I656"/>
<feature type="repeat" description="RCC1" evidence="2">
    <location>
        <begin position="325"/>
        <end position="376"/>
    </location>
</feature>
<dbReference type="Pfam" id="PF13540">
    <property type="entry name" value="RCC1_2"/>
    <property type="match status" value="2"/>
</dbReference>
<dbReference type="Gene3D" id="2.130.10.30">
    <property type="entry name" value="Regulator of chromosome condensation 1/beta-lactamase-inhibitor protein II"/>
    <property type="match status" value="4"/>
</dbReference>
<feature type="repeat" description="RCC1" evidence="2">
    <location>
        <begin position="152"/>
        <end position="203"/>
    </location>
</feature>
<evidence type="ECO:0000313" key="4">
    <source>
        <dbReference type="EMBL" id="SCU67235.1"/>
    </source>
</evidence>
<feature type="domain" description="RCC1-like" evidence="3">
    <location>
        <begin position="132"/>
        <end position="393"/>
    </location>
</feature>
<sequence length="840" mass="90207">MHEPREVVPLERAFLDVPDVSEDVHWLLRRFVNEDGVVLGWGLCRNGELGTGTRNNVITPFIIGGLDKPIRIGCSSMTSVWLGVRGAVLTMGGGMWGELGVPDPQVMPLLSCTEHGVPISTAQIDLRQFNWNEMIVDVKGGHAFFAALSSKGEVLLWGANDYAQCTPEVRGACCATPRKRRVAAERIVEVACGNYTVLALSERGEVYGWGYTLLLGEEESTWKTLPPNHLKRVIVDGEERGTVVQPVKIRSLSSKSISHIRMGPWHAFAFSSEGRAYSWGLGEGGRLGHGDEENVSLPKEVKGLKSAVVEVACGSFHTCLVTSSGLAYACGDNQGGQCGVPGEVIVTTFRQLDLPLRHKVISASCGRHHTLLLLETGEVVAYGTGLGVGVGLGHGLRMIRGVPIMDNYISLWLTSGSCHNFSLSLPKNLSMLILGLPHRGVHSAISVIGVKEGLLTAALGQGFSIILNRRGVCYAMGMGGWGQLGIDLSKVRDFTHDRVPVVRHATKITSLSSSAIVQVSAGICFSAALSDTQRVFTWGSNVYGQCGLGVSPIENPRIAEPQEIGWLADKMIVQVACGCFFALALSATGCVYSWGNIECCGVGDLPLPPEIPDNLVMESLGNDSTASILMPVEVPSLSNIVAVAAGAWHAMALNAAGEIYAWGIGACGRLGYGGEDDRITPVKVLLSAFATKIGCGPFGSYAITDEGKLYVWGANGRAQLSATGSRILLPTHVLDDVMEATLGKYFALVLTRSREFRFSGVMEHQKGVYVSESFNDLRNIPPELSRDNLSMEGCQGVRVFAGVEHAIVLVEKDPLPPAVVTELHYTLRDRPAQIIRRSAR</sequence>
<dbReference type="PANTHER" id="PTHR22870">
    <property type="entry name" value="REGULATOR OF CHROMOSOME CONDENSATION"/>
    <property type="match status" value="1"/>
</dbReference>
<dbReference type="PROSITE" id="PS00626">
    <property type="entry name" value="RCC1_2"/>
    <property type="match status" value="2"/>
</dbReference>
<dbReference type="PANTHER" id="PTHR22870:SF408">
    <property type="entry name" value="OS09G0560450 PROTEIN"/>
    <property type="match status" value="1"/>
</dbReference>
<dbReference type="Pfam" id="PF00415">
    <property type="entry name" value="RCC1"/>
    <property type="match status" value="2"/>
</dbReference>